<feature type="chain" id="PRO_5044668550" evidence="3">
    <location>
        <begin position="31"/>
        <end position="1901"/>
    </location>
</feature>
<evidence type="ECO:0000313" key="5">
    <source>
        <dbReference type="RefSeq" id="XP_038971695.1"/>
    </source>
</evidence>
<proteinExistence type="predicted"/>
<feature type="region of interest" description="Disordered" evidence="2">
    <location>
        <begin position="1025"/>
        <end position="1078"/>
    </location>
</feature>
<feature type="compositionally biased region" description="Polar residues" evidence="2">
    <location>
        <begin position="1185"/>
        <end position="1196"/>
    </location>
</feature>
<reference evidence="5 6" key="1">
    <citation type="submission" date="2025-04" db="UniProtKB">
        <authorList>
            <consortium name="RefSeq"/>
        </authorList>
    </citation>
    <scope>IDENTIFICATION</scope>
    <source>
        <tissue evidence="5 6">Young leaves</tissue>
    </source>
</reference>
<organism evidence="4 7">
    <name type="scientific">Phoenix dactylifera</name>
    <name type="common">Date palm</name>
    <dbReference type="NCBI Taxonomy" id="42345"/>
    <lineage>
        <taxon>Eukaryota</taxon>
        <taxon>Viridiplantae</taxon>
        <taxon>Streptophyta</taxon>
        <taxon>Embryophyta</taxon>
        <taxon>Tracheophyta</taxon>
        <taxon>Spermatophyta</taxon>
        <taxon>Magnoliopsida</taxon>
        <taxon>Liliopsida</taxon>
        <taxon>Arecaceae</taxon>
        <taxon>Coryphoideae</taxon>
        <taxon>Phoeniceae</taxon>
        <taxon>Phoenix</taxon>
    </lineage>
</organism>
<dbReference type="KEGG" id="pda:103704465"/>
<feature type="region of interest" description="Disordered" evidence="2">
    <location>
        <begin position="1175"/>
        <end position="1204"/>
    </location>
</feature>
<evidence type="ECO:0000256" key="2">
    <source>
        <dbReference type="SAM" id="MobiDB-lite"/>
    </source>
</evidence>
<dbReference type="RefSeq" id="XP_038971696.1">
    <property type="nucleotide sequence ID" value="XM_039115768.1"/>
</dbReference>
<feature type="compositionally biased region" description="Low complexity" evidence="2">
    <location>
        <begin position="1030"/>
        <end position="1041"/>
    </location>
</feature>
<protein>
    <submittedName>
        <fullName evidence="5 6">Uncharacterized protein LOC103704465</fullName>
    </submittedName>
</protein>
<dbReference type="GeneID" id="103704465"/>
<keyword evidence="4" id="KW-1185">Reference proteome</keyword>
<feature type="signal peptide" evidence="3">
    <location>
        <begin position="1"/>
        <end position="30"/>
    </location>
</feature>
<dbReference type="Proteomes" id="UP000228380">
    <property type="component" value="Unplaced"/>
</dbReference>
<evidence type="ECO:0000313" key="7">
    <source>
        <dbReference type="RefSeq" id="XP_038971698.1"/>
    </source>
</evidence>
<feature type="region of interest" description="Disordered" evidence="2">
    <location>
        <begin position="586"/>
        <end position="607"/>
    </location>
</feature>
<sequence>MEFFIILIQRTTLLILQLFVIALLLKESEQGNGRQSSQVPSGINLTQSTLNQEFARNQSRGQEFNSNGFMHGSHGLHRSSNQVGFLRDGTTSDSHSLPLRGLWTFELQQGKAPENGSGLKRSSERSDVVEAPANFGFFGAQQQLSMSQHPGLSQPHSRQQQGFNDMQLWQQHLVYKHLQEIQRQQQLQQLELGGRPQSLNTQLPGVARQPAVDRFPGVLNGMPVSDSSNYMWSNEHIEGELKTPSSSHMLLAGSMSMAQCSGSPMHGISNGLIFSHEQDQLMRPLGFIPQLDQSLNETPVPHMRGSSIYFSQFQGMSRDYTDALIKEGGNQAEKSSIQSPALTCFQSGHLMVPEQGCLQDSVLIAKQAFQGKSSPEQGSNIGATSGNYWQADHVSHNLQAHEFQGRKEESDWSGNLEEEAAMQIKPSRGGTSLDPAEEKLLFSTDDDGNCASSFGSSIINSTGFLHDKPLESNDHFGTFPSIQSGSWSALMQEAVEASSSNAGLHEEWSGLSFQKTELLSGKRSAALSDNGKQQMMWDDSNQQSASSMTSRPFPLFNDAHASSNCRTARSFPPPARFAYELNERVSTDASHESIQQPSEEASNEHLDQSHQQKQFIGTTFQAQMHLDNVSNDVWKGQMYEQSVNFAKSTGIELNLQNMQVLVHQQKMPLPNINSQLSNKPNGWNINGSLSPDKLKAHDNNVTSQDATLHVEKNYDSNIWKVGGNQAAVSLPNFSGGLQPIRSDRGSPRVSNDDACMGDFAAITTSSTLTFNREINHEVLNRHQGDYGKHVAVDSTVKYKGDENFTKYQNQLSRGQHAWDSSLNNTDQGSSEPYNGKQENSLPEEVSNEGYDFRQSHPTLHADPRGCARENLAGKEHHLLVIKGQKLSGQSSWKTLGPHRFQYHPKGNLGMDMETDSQSDRSYSRSTSHLVVQGSKNREQAGHFVGYNAVDMGKGHLIGTQRSAKGTKEIQYKGSIPGRDSALSSFDGSAARFSQNRSAGWSSQYMLDLLHNVDQSRERNTVSCFSYSDHSAPSEMPESAASDGSAHLQHSQSSALKGFGLTLAPPSQRQPLSNHSLPSQTSLQALNDCDSKELDSGAGDKDQMWLTSTTKIPSIPPHETSEGENLDDESSISGQASMSSIYENSMAPSSLPYAWNKDIFNANVLATMDHSARPFGSEADVGGHSRYTSHPNVTDDSSGGALADQSAQVSLPSVDDRVSSFRLVPSADTCAPIASQFYSLDSGHSQLINANTHVINSGQQHSLVEPKSVDQHSATTGFSQQGGFSTMLHNVWPSTSSHQCLSGAQPQKTVPIVSQSTSPLPSMRATNSCTMQMTVDDSSRRGGSAPCEIGSSSIDSYQQQPPDKVDVAPMKGNTSQGQELVRKHLSDGNSAVSIPSLVCLHQQDLSRAKHGQDLNIASLYHGKGASELTLKSLDAHTRNYSLLQQMQVKGVEPDPSKQIGKRLKGADLDSDAVQIGWTGGQRFIFGQNSVLKELDASIQHSSFPSDVKMLSFSSKENEDKSTSTCSQITGRDLPSQDLLASIQHDMQNHANSPIKSSKSTGNERLQISPQMASSWFGLHEAYKNGQILALYDGLNNSQRTAKGATCFFAKVPEGMHNSTLVEERFNASKVGNLQQNTSSAVIATIEAPSHSLPPDAIDSNMILMPKKRKSATLELLPWHKEVMEGSRRLQTISMAELYWAQAANRLIEKIGDEFEITEDFPSITRLRRRLVLTTRLIQQLIPSVPARFLNADATSYENIAYFSAKLALGDACSLVSCSGNDSHMLLNNRKMRPEELKSSEKAGDSFFSEVMGSFIGRLEELESNLLRLEKRSSILDLRVECWDLERCSIINRFAKFHGRAQTDSVRSSLTSENAPHREFHQRKVMAFAMPGNFLEGGLCLSL</sequence>
<keyword evidence="1" id="KW-0175">Coiled coil</keyword>
<feature type="coiled-coil region" evidence="1">
    <location>
        <begin position="1810"/>
        <end position="1837"/>
    </location>
</feature>
<dbReference type="OrthoDB" id="1926238at2759"/>
<evidence type="ECO:0000256" key="1">
    <source>
        <dbReference type="SAM" id="Coils"/>
    </source>
</evidence>
<evidence type="ECO:0000313" key="4">
    <source>
        <dbReference type="Proteomes" id="UP000228380"/>
    </source>
</evidence>
<dbReference type="RefSeq" id="XP_038971698.1">
    <property type="nucleotide sequence ID" value="XM_039115770.1"/>
</dbReference>
<feature type="region of interest" description="Disordered" evidence="2">
    <location>
        <begin position="1108"/>
        <end position="1132"/>
    </location>
</feature>
<dbReference type="PANTHER" id="PTHR31267">
    <property type="entry name" value="DENTIN SIALOPHOSPHOPROTEIN-LIKE PROTEIN"/>
    <property type="match status" value="1"/>
</dbReference>
<dbReference type="RefSeq" id="XP_038971695.1">
    <property type="nucleotide sequence ID" value="XM_039115767.1"/>
</dbReference>
<feature type="region of interest" description="Disordered" evidence="2">
    <location>
        <begin position="1333"/>
        <end position="1361"/>
    </location>
</feature>
<gene>
    <name evidence="5 6 7" type="primary">LOC103704465</name>
</gene>
<accession>A0A8B8ZJQ1</accession>
<evidence type="ECO:0000256" key="3">
    <source>
        <dbReference type="SAM" id="SignalP"/>
    </source>
</evidence>
<feature type="compositionally biased region" description="Polar residues" evidence="2">
    <location>
        <begin position="1349"/>
        <end position="1360"/>
    </location>
</feature>
<feature type="compositionally biased region" description="Polar residues" evidence="2">
    <location>
        <begin position="1064"/>
        <end position="1078"/>
    </location>
</feature>
<dbReference type="PANTHER" id="PTHR31267:SF2">
    <property type="entry name" value="EXPRESSED PROTEIN"/>
    <property type="match status" value="1"/>
</dbReference>
<name>A0A8B8ZJQ1_PHODC</name>
<feature type="region of interest" description="Disordered" evidence="2">
    <location>
        <begin position="811"/>
        <end position="848"/>
    </location>
</feature>
<feature type="compositionally biased region" description="Polar residues" evidence="2">
    <location>
        <begin position="811"/>
        <end position="840"/>
    </location>
</feature>
<keyword evidence="3" id="KW-0732">Signal</keyword>
<evidence type="ECO:0000313" key="6">
    <source>
        <dbReference type="RefSeq" id="XP_038971696.1"/>
    </source>
</evidence>